<dbReference type="AlphaFoldDB" id="X6NZ14"/>
<feature type="region of interest" description="Disordered" evidence="2">
    <location>
        <begin position="122"/>
        <end position="166"/>
    </location>
</feature>
<feature type="region of interest" description="Disordered" evidence="2">
    <location>
        <begin position="195"/>
        <end position="218"/>
    </location>
</feature>
<feature type="domain" description="RRM" evidence="3">
    <location>
        <begin position="8"/>
        <end position="89"/>
    </location>
</feature>
<dbReference type="Pfam" id="PF00076">
    <property type="entry name" value="RRM_1"/>
    <property type="match status" value="1"/>
</dbReference>
<evidence type="ECO:0000259" key="3">
    <source>
        <dbReference type="PROSITE" id="PS50102"/>
    </source>
</evidence>
<gene>
    <name evidence="4" type="ORF">RFI_06600</name>
</gene>
<organism evidence="4 5">
    <name type="scientific">Reticulomyxa filosa</name>
    <dbReference type="NCBI Taxonomy" id="46433"/>
    <lineage>
        <taxon>Eukaryota</taxon>
        <taxon>Sar</taxon>
        <taxon>Rhizaria</taxon>
        <taxon>Retaria</taxon>
        <taxon>Foraminifera</taxon>
        <taxon>Monothalamids</taxon>
        <taxon>Reticulomyxidae</taxon>
        <taxon>Reticulomyxa</taxon>
    </lineage>
</organism>
<keyword evidence="1" id="KW-0694">RNA-binding</keyword>
<protein>
    <submittedName>
        <fullName evidence="4">Ribosomal large subunit pseudouridine synthase B</fullName>
    </submittedName>
</protein>
<dbReference type="EMBL" id="ASPP01005441">
    <property type="protein sequence ID" value="ETO30517.1"/>
    <property type="molecule type" value="Genomic_DNA"/>
</dbReference>
<comment type="caution">
    <text evidence="4">The sequence shown here is derived from an EMBL/GenBank/DDBJ whole genome shotgun (WGS) entry which is preliminary data.</text>
</comment>
<dbReference type="InterPro" id="IPR012677">
    <property type="entry name" value="Nucleotide-bd_a/b_plait_sf"/>
</dbReference>
<accession>X6NZ14</accession>
<evidence type="ECO:0000313" key="5">
    <source>
        <dbReference type="Proteomes" id="UP000023152"/>
    </source>
</evidence>
<dbReference type="GO" id="GO:0003723">
    <property type="term" value="F:RNA binding"/>
    <property type="evidence" value="ECO:0007669"/>
    <property type="project" value="UniProtKB-UniRule"/>
</dbReference>
<dbReference type="InterPro" id="IPR035979">
    <property type="entry name" value="RBD_domain_sf"/>
</dbReference>
<dbReference type="Gene3D" id="3.30.70.330">
    <property type="match status" value="1"/>
</dbReference>
<evidence type="ECO:0000256" key="2">
    <source>
        <dbReference type="SAM" id="MobiDB-lite"/>
    </source>
</evidence>
<feature type="compositionally biased region" description="Basic and acidic residues" evidence="2">
    <location>
        <begin position="126"/>
        <end position="166"/>
    </location>
</feature>
<feature type="non-terminal residue" evidence="4">
    <location>
        <position position="286"/>
    </location>
</feature>
<dbReference type="Proteomes" id="UP000023152">
    <property type="component" value="Unassembled WGS sequence"/>
</dbReference>
<proteinExistence type="predicted"/>
<dbReference type="SUPFAM" id="SSF54928">
    <property type="entry name" value="RNA-binding domain, RBD"/>
    <property type="match status" value="1"/>
</dbReference>
<reference evidence="4 5" key="1">
    <citation type="journal article" date="2013" name="Curr. Biol.">
        <title>The Genome of the Foraminiferan Reticulomyxa filosa.</title>
        <authorList>
            <person name="Glockner G."/>
            <person name="Hulsmann N."/>
            <person name="Schleicher M."/>
            <person name="Noegel A.A."/>
            <person name="Eichinger L."/>
            <person name="Gallinger C."/>
            <person name="Pawlowski J."/>
            <person name="Sierra R."/>
            <person name="Euteneuer U."/>
            <person name="Pillet L."/>
            <person name="Moustafa A."/>
            <person name="Platzer M."/>
            <person name="Groth M."/>
            <person name="Szafranski K."/>
            <person name="Schliwa M."/>
        </authorList>
    </citation>
    <scope>NUCLEOTIDE SEQUENCE [LARGE SCALE GENOMIC DNA]</scope>
</reference>
<dbReference type="InterPro" id="IPR000504">
    <property type="entry name" value="RRM_dom"/>
</dbReference>
<evidence type="ECO:0000256" key="1">
    <source>
        <dbReference type="PROSITE-ProRule" id="PRU00176"/>
    </source>
</evidence>
<evidence type="ECO:0000313" key="4">
    <source>
        <dbReference type="EMBL" id="ETO30517.1"/>
    </source>
</evidence>
<dbReference type="PROSITE" id="PS50102">
    <property type="entry name" value="RRM"/>
    <property type="match status" value="1"/>
</dbReference>
<name>X6NZ14_RETFI</name>
<keyword evidence="5" id="KW-1185">Reference proteome</keyword>
<sequence>MCCSDPERTAVLKNLPNNFSNEDLNKLLREVMSDIDPNLEKVDGRVARGTTSMVAFVDFSDNETREKVASRLDKIKLENKQIFVAPFMEHLSRNRSLGDRSFGDRSFGDRSFGDRSFGGKSFGGRSFEDRPFRDRPFEDRPFRDRPFEDRPFKDRPFEDRSFKDRPFKDRPFEDRSFSDKSFGDRFSDRSFSDRSFKDRNVDGPIRGGPSSGKPPFGRPFERSNPVLLCLCWVVASQDGPMSIDYSNQMCVVIPKLPASLNGHNNIGHLFSNECIIKKIGNFGGAA</sequence>